<name>D2QKV5_SPILD</name>
<keyword evidence="1" id="KW-1133">Transmembrane helix</keyword>
<proteinExistence type="predicted"/>
<feature type="transmembrane region" description="Helical" evidence="1">
    <location>
        <begin position="54"/>
        <end position="72"/>
    </location>
</feature>
<keyword evidence="3" id="KW-1185">Reference proteome</keyword>
<evidence type="ECO:0000313" key="3">
    <source>
        <dbReference type="Proteomes" id="UP000002028"/>
    </source>
</evidence>
<dbReference type="EMBL" id="CP001769">
    <property type="protein sequence ID" value="ADB40271.1"/>
    <property type="molecule type" value="Genomic_DNA"/>
</dbReference>
<evidence type="ECO:0000313" key="2">
    <source>
        <dbReference type="EMBL" id="ADB40271.1"/>
    </source>
</evidence>
<dbReference type="KEGG" id="sli:Slin_4287"/>
<sequence>MRETGSLIVAVMRNEAQQQKSVIDKASARINQTNTSRQTDGPQTAFKFGLGKSFPGAFVALVLICIVSFFYAHSDEYEQVERFVSTTKNAPLYTYIIEQGQLIDGQTNGLDKGLYLKLSQPKGKEILQAGKHFLRSKNGKISYVPLHF</sequence>
<reference evidence="2 3" key="1">
    <citation type="journal article" date="2010" name="Stand. Genomic Sci.">
        <title>Complete genome sequence of Spirosoma linguale type strain (1).</title>
        <authorList>
            <person name="Lail K."/>
            <person name="Sikorski J."/>
            <person name="Saunders E."/>
            <person name="Lapidus A."/>
            <person name="Glavina Del Rio T."/>
            <person name="Copeland A."/>
            <person name="Tice H."/>
            <person name="Cheng J.-F."/>
            <person name="Lucas S."/>
            <person name="Nolan M."/>
            <person name="Bruce D."/>
            <person name="Goodwin L."/>
            <person name="Pitluck S."/>
            <person name="Ivanova N."/>
            <person name="Mavromatis K."/>
            <person name="Ovchinnikova G."/>
            <person name="Pati A."/>
            <person name="Chen A."/>
            <person name="Palaniappan K."/>
            <person name="Land M."/>
            <person name="Hauser L."/>
            <person name="Chang Y.-J."/>
            <person name="Jeffries C.D."/>
            <person name="Chain P."/>
            <person name="Brettin T."/>
            <person name="Detter J.C."/>
            <person name="Schuetze A."/>
            <person name="Rohde M."/>
            <person name="Tindall B.J."/>
            <person name="Goeker M."/>
            <person name="Bristow J."/>
            <person name="Eisen J.A."/>
            <person name="Markowitz V."/>
            <person name="Hugenholtz P."/>
            <person name="Kyrpides N.C."/>
            <person name="Klenk H.-P."/>
            <person name="Chen F."/>
        </authorList>
    </citation>
    <scope>NUCLEOTIDE SEQUENCE [LARGE SCALE GENOMIC DNA]</scope>
    <source>
        <strain evidence="3">ATCC 33905 / DSM 74 / LMG 10896 / Claus 1</strain>
    </source>
</reference>
<evidence type="ECO:0000256" key="1">
    <source>
        <dbReference type="SAM" id="Phobius"/>
    </source>
</evidence>
<protein>
    <submittedName>
        <fullName evidence="2">Uncharacterized protein</fullName>
    </submittedName>
</protein>
<gene>
    <name evidence="2" type="ordered locus">Slin_4287</name>
</gene>
<accession>D2QKV5</accession>
<dbReference type="HOGENOM" id="CLU_1757678_0_0_10"/>
<organism evidence="2 3">
    <name type="scientific">Spirosoma linguale (strain ATCC 33905 / DSM 74 / LMG 10896 / Claus 1)</name>
    <dbReference type="NCBI Taxonomy" id="504472"/>
    <lineage>
        <taxon>Bacteria</taxon>
        <taxon>Pseudomonadati</taxon>
        <taxon>Bacteroidota</taxon>
        <taxon>Cytophagia</taxon>
        <taxon>Cytophagales</taxon>
        <taxon>Cytophagaceae</taxon>
        <taxon>Spirosoma</taxon>
    </lineage>
</organism>
<dbReference type="Proteomes" id="UP000002028">
    <property type="component" value="Chromosome"/>
</dbReference>
<dbReference type="AlphaFoldDB" id="D2QKV5"/>
<keyword evidence="1" id="KW-0472">Membrane</keyword>
<keyword evidence="1" id="KW-0812">Transmembrane</keyword>
<dbReference type="eggNOG" id="ENOG5033HJA">
    <property type="taxonomic scope" value="Bacteria"/>
</dbReference>